<dbReference type="GO" id="GO:0034236">
    <property type="term" value="F:protein kinase A catalytic subunit binding"/>
    <property type="evidence" value="ECO:0007669"/>
    <property type="project" value="TreeGrafter"/>
</dbReference>
<evidence type="ECO:0000256" key="6">
    <source>
        <dbReference type="ARBA" id="ARBA00022553"/>
    </source>
</evidence>
<dbReference type="PANTHER" id="PTHR11635:SF153">
    <property type="entry name" value="CAMP-DEPENDENT PROTEIN KINASE TYPE II-ALPHA REGULATORY SUBUNIT"/>
    <property type="match status" value="1"/>
</dbReference>
<comment type="function">
    <text evidence="12">Regulatory subunit of the cAMP-dependent protein kinases involved in cAMP signaling in cells. Type II regulatory chains mediate membrane association by binding to anchoring proteins, including the MAP2 kinase.</text>
</comment>
<dbReference type="Pfam" id="PF02197">
    <property type="entry name" value="RIIa"/>
    <property type="match status" value="1"/>
</dbReference>
<evidence type="ECO:0000256" key="2">
    <source>
        <dbReference type="ARBA" id="ARBA00004496"/>
    </source>
</evidence>
<feature type="compositionally biased region" description="Basic and acidic residues" evidence="14">
    <location>
        <begin position="66"/>
        <end position="79"/>
    </location>
</feature>
<dbReference type="CDD" id="cd00038">
    <property type="entry name" value="CAP_ED"/>
    <property type="match status" value="2"/>
</dbReference>
<evidence type="ECO:0000256" key="9">
    <source>
        <dbReference type="ARBA" id="ARBA00022741"/>
    </source>
</evidence>
<feature type="domain" description="Cyclic nucleotide-binding" evidence="15">
    <location>
        <begin position="304"/>
        <end position="413"/>
    </location>
</feature>
<dbReference type="PROSITE" id="PS50042">
    <property type="entry name" value="CNMP_BINDING_3"/>
    <property type="match status" value="2"/>
</dbReference>
<keyword evidence="10" id="KW-0472">Membrane</keyword>
<dbReference type="GO" id="GO:0030552">
    <property type="term" value="F:cAMP binding"/>
    <property type="evidence" value="ECO:0007669"/>
    <property type="project" value="UniProtKB-KW"/>
</dbReference>
<keyword evidence="6" id="KW-0597">Phosphoprotein</keyword>
<dbReference type="SUPFAM" id="SSF47391">
    <property type="entry name" value="Dimerization-anchoring domain of cAMP-dependent PK regulatory subunit"/>
    <property type="match status" value="1"/>
</dbReference>
<dbReference type="GO" id="GO:0005886">
    <property type="term" value="C:plasma membrane"/>
    <property type="evidence" value="ECO:0007669"/>
    <property type="project" value="UniProtKB-SubCell"/>
</dbReference>
<keyword evidence="7" id="KW-0116">cAMP-binding</keyword>
<dbReference type="PROSITE" id="PS00888">
    <property type="entry name" value="CNMP_BINDING_1"/>
    <property type="match status" value="2"/>
</dbReference>
<proteinExistence type="inferred from homology"/>
<keyword evidence="5" id="KW-0963">Cytoplasm</keyword>
<dbReference type="GO" id="GO:0005829">
    <property type="term" value="C:cytosol"/>
    <property type="evidence" value="ECO:0007669"/>
    <property type="project" value="TreeGrafter"/>
</dbReference>
<keyword evidence="11" id="KW-0114">cAMP</keyword>
<dbReference type="InterPro" id="IPR018488">
    <property type="entry name" value="cNMP-bd_CS"/>
</dbReference>
<gene>
    <name evidence="16" type="primary">prkar2ab</name>
</gene>
<evidence type="ECO:0000259" key="15">
    <source>
        <dbReference type="PROSITE" id="PS50042"/>
    </source>
</evidence>
<dbReference type="PRINTS" id="PR00103">
    <property type="entry name" value="CAMPKINASE"/>
</dbReference>
<dbReference type="Gene3D" id="2.60.120.10">
    <property type="entry name" value="Jelly Rolls"/>
    <property type="match status" value="2"/>
</dbReference>
<dbReference type="GeneTree" id="ENSGT00940000154836"/>
<dbReference type="PROSITE" id="PS00889">
    <property type="entry name" value="CNMP_BINDING_2"/>
    <property type="match status" value="2"/>
</dbReference>
<keyword evidence="8" id="KW-0677">Repeat</keyword>
<evidence type="ECO:0000256" key="12">
    <source>
        <dbReference type="ARBA" id="ARBA00037198"/>
    </source>
</evidence>
<evidence type="ECO:0000256" key="14">
    <source>
        <dbReference type="SAM" id="MobiDB-lite"/>
    </source>
</evidence>
<feature type="region of interest" description="Disordered" evidence="14">
    <location>
        <begin position="43"/>
        <end position="105"/>
    </location>
</feature>
<dbReference type="InterPro" id="IPR050503">
    <property type="entry name" value="cAMP-dep_PK_reg_su-like"/>
</dbReference>
<evidence type="ECO:0000256" key="10">
    <source>
        <dbReference type="ARBA" id="ARBA00023136"/>
    </source>
</evidence>
<dbReference type="Proteomes" id="UP000694546">
    <property type="component" value="Chromosome 13"/>
</dbReference>
<evidence type="ECO:0000256" key="4">
    <source>
        <dbReference type="ARBA" id="ARBA00022475"/>
    </source>
</evidence>
<organism evidence="16 17">
    <name type="scientific">Gadus morhua</name>
    <name type="common">Atlantic cod</name>
    <dbReference type="NCBI Taxonomy" id="8049"/>
    <lineage>
        <taxon>Eukaryota</taxon>
        <taxon>Metazoa</taxon>
        <taxon>Chordata</taxon>
        <taxon>Craniata</taxon>
        <taxon>Vertebrata</taxon>
        <taxon>Euteleostomi</taxon>
        <taxon>Actinopterygii</taxon>
        <taxon>Neopterygii</taxon>
        <taxon>Teleostei</taxon>
        <taxon>Neoteleostei</taxon>
        <taxon>Acanthomorphata</taxon>
        <taxon>Zeiogadaria</taxon>
        <taxon>Gadariae</taxon>
        <taxon>Gadiformes</taxon>
        <taxon>Gadoidei</taxon>
        <taxon>Gadidae</taxon>
        <taxon>Gadus</taxon>
    </lineage>
</organism>
<reference evidence="16" key="1">
    <citation type="submission" date="2025-08" db="UniProtKB">
        <authorList>
            <consortium name="Ensembl"/>
        </authorList>
    </citation>
    <scope>IDENTIFICATION</scope>
</reference>
<dbReference type="SMART" id="SM00100">
    <property type="entry name" value="cNMP"/>
    <property type="match status" value="2"/>
</dbReference>
<dbReference type="Gene3D" id="1.20.890.10">
    <property type="entry name" value="cAMP-dependent protein kinase regulatory subunit, dimerization-anchoring domain"/>
    <property type="match status" value="1"/>
</dbReference>
<evidence type="ECO:0000256" key="5">
    <source>
        <dbReference type="ARBA" id="ARBA00022490"/>
    </source>
</evidence>
<keyword evidence="4" id="KW-1003">Cell membrane</keyword>
<dbReference type="InterPro" id="IPR014710">
    <property type="entry name" value="RmlC-like_jellyroll"/>
</dbReference>
<protein>
    <recommendedName>
        <fullName evidence="13">cAMP-dependent protein kinase type II-alpha regulatory subunit</fullName>
    </recommendedName>
</protein>
<evidence type="ECO:0000256" key="8">
    <source>
        <dbReference type="ARBA" id="ARBA00022737"/>
    </source>
</evidence>
<sequence length="413" mass="46451">MSPVEIPLGLKELLHGYTAEVLRLKPADLVEFAVEHFTRIQEGQRKEPNAKEGSVRTSRSRVSFRTHSDEGLKDEKDSVVESSTIKYKRRASGQSQKGKRCNPSPHLVRYHDSSLPWIPLHMQGLVVLPQCYATVYLCPTATVCAEAYDPDEEDDDSDPRVVHPKSDVQRRRLQDACSDILLFKTLDQEQLSEVLDAMFEVLVKAQEHIIDQGEDGDNFYVIERGVFDIYVQKDGGSVCVGKYDGKGSFGELALMYNTPRAATIIASQDAALWGLDRATFHRLIVKNNAKKRRLYEAFIECVPLLTSLEISERMKIVDILGARVFHDEERIITQGEYADCFYIVESGEVKIMIKSRTTAGQLDHAEVELARCVRGQYFGELALVTNQPRAASVYAVGVTKCLGALYLTHCRTM</sequence>
<dbReference type="PANTHER" id="PTHR11635">
    <property type="entry name" value="CAMP-DEPENDENT PROTEIN KINASE REGULATORY CHAIN"/>
    <property type="match status" value="1"/>
</dbReference>
<keyword evidence="9" id="KW-0547">Nucleotide-binding</keyword>
<evidence type="ECO:0000256" key="7">
    <source>
        <dbReference type="ARBA" id="ARBA00022566"/>
    </source>
</evidence>
<dbReference type="SUPFAM" id="SSF51206">
    <property type="entry name" value="cAMP-binding domain-like"/>
    <property type="match status" value="2"/>
</dbReference>
<evidence type="ECO:0000256" key="13">
    <source>
        <dbReference type="ARBA" id="ARBA00041039"/>
    </source>
</evidence>
<dbReference type="AlphaFoldDB" id="A0A8C5A6C8"/>
<evidence type="ECO:0000256" key="1">
    <source>
        <dbReference type="ARBA" id="ARBA00004236"/>
    </source>
</evidence>
<comment type="subcellular location">
    <subcellularLocation>
        <location evidence="1">Cell membrane</location>
    </subcellularLocation>
    <subcellularLocation>
        <location evidence="2">Cytoplasm</location>
    </subcellularLocation>
</comment>
<dbReference type="Ensembl" id="ENSGMOT00000058409.1">
    <property type="protein sequence ID" value="ENSGMOP00000026861.1"/>
    <property type="gene ID" value="ENSGMOG00000008164.2"/>
</dbReference>
<accession>A0A8C5A6C8</accession>
<dbReference type="GO" id="GO:0004862">
    <property type="term" value="F:cAMP-dependent protein kinase inhibitor activity"/>
    <property type="evidence" value="ECO:0007669"/>
    <property type="project" value="TreeGrafter"/>
</dbReference>
<comment type="similarity">
    <text evidence="3">Belongs to the cAMP-dependent kinase regulatory chain family.</text>
</comment>
<name>A0A8C5A6C8_GADMO</name>
<evidence type="ECO:0000256" key="3">
    <source>
        <dbReference type="ARBA" id="ARBA00005753"/>
    </source>
</evidence>
<reference evidence="16" key="2">
    <citation type="submission" date="2025-09" db="UniProtKB">
        <authorList>
            <consortium name="Ensembl"/>
        </authorList>
    </citation>
    <scope>IDENTIFICATION</scope>
</reference>
<dbReference type="InterPro" id="IPR012198">
    <property type="entry name" value="cAMP_dep_PK_reg_su"/>
</dbReference>
<dbReference type="InterPro" id="IPR000595">
    <property type="entry name" value="cNMP-bd_dom"/>
</dbReference>
<evidence type="ECO:0000256" key="11">
    <source>
        <dbReference type="ARBA" id="ARBA00023149"/>
    </source>
</evidence>
<keyword evidence="17" id="KW-1185">Reference proteome</keyword>
<feature type="domain" description="Cyclic nucleotide-binding" evidence="15">
    <location>
        <begin position="182"/>
        <end position="301"/>
    </location>
</feature>
<evidence type="ECO:0000313" key="17">
    <source>
        <dbReference type="Proteomes" id="UP000694546"/>
    </source>
</evidence>
<dbReference type="GO" id="GO:0005952">
    <property type="term" value="C:cAMP-dependent protein kinase complex"/>
    <property type="evidence" value="ECO:0007669"/>
    <property type="project" value="InterPro"/>
</dbReference>
<dbReference type="InterPro" id="IPR018490">
    <property type="entry name" value="cNMP-bd_dom_sf"/>
</dbReference>
<evidence type="ECO:0000313" key="16">
    <source>
        <dbReference type="Ensembl" id="ENSGMOP00000026861.1"/>
    </source>
</evidence>
<feature type="compositionally biased region" description="Basic and acidic residues" evidence="14">
    <location>
        <begin position="43"/>
        <end position="54"/>
    </location>
</feature>
<dbReference type="InterPro" id="IPR003117">
    <property type="entry name" value="cAMP_dep_PK_reg_su_I/II_a/b"/>
</dbReference>
<dbReference type="Pfam" id="PF00027">
    <property type="entry name" value="cNMP_binding"/>
    <property type="match status" value="2"/>
</dbReference>
<dbReference type="PIRSF" id="PIRSF000548">
    <property type="entry name" value="PK_regulatory"/>
    <property type="match status" value="1"/>
</dbReference>
<dbReference type="SMART" id="SM00394">
    <property type="entry name" value="RIIa"/>
    <property type="match status" value="1"/>
</dbReference>